<dbReference type="EMBL" id="KZ084091">
    <property type="protein sequence ID" value="OSD06146.1"/>
    <property type="molecule type" value="Genomic_DNA"/>
</dbReference>
<evidence type="ECO:0000313" key="2">
    <source>
        <dbReference type="Proteomes" id="UP000193067"/>
    </source>
</evidence>
<reference evidence="1 2" key="1">
    <citation type="journal article" date="2015" name="Biotechnol. Biofuels">
        <title>Enhanced degradation of softwood versus hardwood by the white-rot fungus Pycnoporus coccineus.</title>
        <authorList>
            <person name="Couturier M."/>
            <person name="Navarro D."/>
            <person name="Chevret D."/>
            <person name="Henrissat B."/>
            <person name="Piumi F."/>
            <person name="Ruiz-Duenas F.J."/>
            <person name="Martinez A.T."/>
            <person name="Grigoriev I.V."/>
            <person name="Riley R."/>
            <person name="Lipzen A."/>
            <person name="Berrin J.G."/>
            <person name="Master E.R."/>
            <person name="Rosso M.N."/>
        </authorList>
    </citation>
    <scope>NUCLEOTIDE SEQUENCE [LARGE SCALE GENOMIC DNA]</scope>
    <source>
        <strain evidence="1 2">BRFM310</strain>
    </source>
</reference>
<protein>
    <submittedName>
        <fullName evidence="1">Uncharacterized protein</fullName>
    </submittedName>
</protein>
<dbReference type="OrthoDB" id="10575288at2759"/>
<keyword evidence="2" id="KW-1185">Reference proteome</keyword>
<proteinExistence type="predicted"/>
<accession>A0A1Y2IYE7</accession>
<dbReference type="AlphaFoldDB" id="A0A1Y2IYE7"/>
<sequence>MILDGITACLLPLSIVGLGSWRTSYAMLSEQLCGYRSTHEQFEDSRGMIAVPSSSFTQFRTPRTPRPSHCGWLCRSDSFPSVRCRDLTHNPGITAGRSHISVFQSLVHLGFGLCGQLCALRLATLSLWSCSVYTEVVCVRLPPRGSSSSVAQGSDAIRLELCNLEAEHLILSLSLSVIRFRASRSSLSLPSST</sequence>
<organism evidence="1 2">
    <name type="scientific">Trametes coccinea (strain BRFM310)</name>
    <name type="common">Pycnoporus coccineus</name>
    <dbReference type="NCBI Taxonomy" id="1353009"/>
    <lineage>
        <taxon>Eukaryota</taxon>
        <taxon>Fungi</taxon>
        <taxon>Dikarya</taxon>
        <taxon>Basidiomycota</taxon>
        <taxon>Agaricomycotina</taxon>
        <taxon>Agaricomycetes</taxon>
        <taxon>Polyporales</taxon>
        <taxon>Polyporaceae</taxon>
        <taxon>Trametes</taxon>
    </lineage>
</organism>
<gene>
    <name evidence="1" type="ORF">PYCCODRAFT_1083622</name>
</gene>
<dbReference type="Proteomes" id="UP000193067">
    <property type="component" value="Unassembled WGS sequence"/>
</dbReference>
<name>A0A1Y2IYE7_TRAC3</name>
<evidence type="ECO:0000313" key="1">
    <source>
        <dbReference type="EMBL" id="OSD06146.1"/>
    </source>
</evidence>